<dbReference type="AlphaFoldDB" id="A0A1V5T3R3"/>
<dbReference type="Proteomes" id="UP000485569">
    <property type="component" value="Unassembled WGS sequence"/>
</dbReference>
<name>A0A1V5T3R3_9BACT</name>
<gene>
    <name evidence="2" type="ORF">BWY41_00461</name>
</gene>
<dbReference type="PANTHER" id="PTHR34297">
    <property type="entry name" value="HYPOTHETICAL CYTOSOLIC PROTEIN-RELATED"/>
    <property type="match status" value="1"/>
</dbReference>
<sequence>MNEEQNPLMDNSPQQPTPTVTEAIGEINIAPDIIATLAGITTMKIAGITGMAGIPSASLSTIMGKREINKGVKVDIKDKTVGLEISVVIDIDTVLIDVAKNVQREVKKVIENKTGMIVNKVDVNIREVSYKEKDEAPA</sequence>
<organism evidence="2">
    <name type="scientific">Candidatus Atribacter allofermentans</name>
    <dbReference type="NCBI Taxonomy" id="1852833"/>
    <lineage>
        <taxon>Bacteria</taxon>
        <taxon>Pseudomonadati</taxon>
        <taxon>Atribacterota</taxon>
        <taxon>Atribacteria</taxon>
        <taxon>Atribacterales</taxon>
        <taxon>Atribacteraceae</taxon>
        <taxon>Atribacter</taxon>
    </lineage>
</organism>
<comment type="similarity">
    <text evidence="1">Belongs to the asp23 family.</text>
</comment>
<proteinExistence type="inferred from homology"/>
<dbReference type="Pfam" id="PF03780">
    <property type="entry name" value="Asp23"/>
    <property type="match status" value="1"/>
</dbReference>
<comment type="caution">
    <text evidence="2">The sequence shown here is derived from an EMBL/GenBank/DDBJ whole genome shotgun (WGS) entry which is preliminary data.</text>
</comment>
<protein>
    <recommendedName>
        <fullName evidence="3">Alkaline shock protein 23</fullName>
    </recommendedName>
</protein>
<dbReference type="EMBL" id="MWBQ01000028">
    <property type="protein sequence ID" value="OQA60882.1"/>
    <property type="molecule type" value="Genomic_DNA"/>
</dbReference>
<reference evidence="2" key="1">
    <citation type="submission" date="2017-02" db="EMBL/GenBank/DDBJ databases">
        <title>Delving into the versatile metabolic prowess of the omnipresent phylum Bacteroidetes.</title>
        <authorList>
            <person name="Nobu M.K."/>
            <person name="Mei R."/>
            <person name="Narihiro T."/>
            <person name="Kuroda K."/>
            <person name="Liu W.-T."/>
        </authorList>
    </citation>
    <scope>NUCLEOTIDE SEQUENCE</scope>
    <source>
        <strain evidence="2">ADurb.Bin276</strain>
    </source>
</reference>
<accession>A0A1V5T3R3</accession>
<dbReference type="InterPro" id="IPR005531">
    <property type="entry name" value="Asp23"/>
</dbReference>
<evidence type="ECO:0000313" key="2">
    <source>
        <dbReference type="EMBL" id="OQA60882.1"/>
    </source>
</evidence>
<evidence type="ECO:0008006" key="3">
    <source>
        <dbReference type="Google" id="ProtNLM"/>
    </source>
</evidence>
<evidence type="ECO:0000256" key="1">
    <source>
        <dbReference type="ARBA" id="ARBA00005721"/>
    </source>
</evidence>